<accession>A0A7W6J3W9</accession>
<evidence type="ECO:0000313" key="1">
    <source>
        <dbReference type="EMBL" id="MBB4064288.1"/>
    </source>
</evidence>
<sequence length="264" mass="29076">MILEALNYAATWPLTPPAFRPFIPSSVSLWSRANRCAAAWRAHEENTRRVVAETVSALPARRSCVILGSGLMRDMPVRLLGNAFDTVILVDLLHLASTRARLWRQGARSFRLIHRDVSGFQAIRRGDAAEPLAFLARVPYLDLVISANLLSQLAIGAGRRLEKEEPAMGEEEREALLGKVVEVHLEGLRALSCPALLVSDIGFEIVNRAGAVEDRVDLTHGAALPEAGESWDWPVAPLGEASKNYALRHRVMAHVFNVSRRNAP</sequence>
<dbReference type="EMBL" id="JACIEZ010000002">
    <property type="protein sequence ID" value="MBB4064288.1"/>
    <property type="molecule type" value="Genomic_DNA"/>
</dbReference>
<evidence type="ECO:0000313" key="2">
    <source>
        <dbReference type="Proteomes" id="UP000528286"/>
    </source>
</evidence>
<comment type="caution">
    <text evidence="1">The sequence shown here is derived from an EMBL/GenBank/DDBJ whole genome shotgun (WGS) entry which is preliminary data.</text>
</comment>
<dbReference type="Proteomes" id="UP000528286">
    <property type="component" value="Unassembled WGS sequence"/>
</dbReference>
<dbReference type="RefSeq" id="WP_183365522.1">
    <property type="nucleotide sequence ID" value="NZ_JACIEZ010000002.1"/>
</dbReference>
<dbReference type="AlphaFoldDB" id="A0A7W6J3W9"/>
<gene>
    <name evidence="1" type="ORF">GGR23_001465</name>
</gene>
<evidence type="ECO:0008006" key="3">
    <source>
        <dbReference type="Google" id="ProtNLM"/>
    </source>
</evidence>
<organism evidence="1 2">
    <name type="scientific">Gellertiella hungarica</name>
    <dbReference type="NCBI Taxonomy" id="1572859"/>
    <lineage>
        <taxon>Bacteria</taxon>
        <taxon>Pseudomonadati</taxon>
        <taxon>Pseudomonadota</taxon>
        <taxon>Alphaproteobacteria</taxon>
        <taxon>Hyphomicrobiales</taxon>
        <taxon>Rhizobiaceae</taxon>
        <taxon>Gellertiella</taxon>
    </lineage>
</organism>
<proteinExistence type="predicted"/>
<name>A0A7W6J3W9_9HYPH</name>
<keyword evidence="2" id="KW-1185">Reference proteome</keyword>
<protein>
    <recommendedName>
        <fullName evidence="3">Class I SAM-dependent methyltransferase</fullName>
    </recommendedName>
</protein>
<reference evidence="1 2" key="1">
    <citation type="submission" date="2020-08" db="EMBL/GenBank/DDBJ databases">
        <title>Genomic Encyclopedia of Type Strains, Phase IV (KMG-IV): sequencing the most valuable type-strain genomes for metagenomic binning, comparative biology and taxonomic classification.</title>
        <authorList>
            <person name="Goeker M."/>
        </authorList>
    </citation>
    <scope>NUCLEOTIDE SEQUENCE [LARGE SCALE GENOMIC DNA]</scope>
    <source>
        <strain evidence="1 2">DSM 29853</strain>
    </source>
</reference>